<comment type="caution">
    <text evidence="12">The sequence shown here is derived from an EMBL/GenBank/DDBJ whole genome shotgun (WGS) entry which is preliminary data.</text>
</comment>
<dbReference type="AlphaFoldDB" id="A0A6G1AZD0"/>
<dbReference type="SUPFAM" id="SSF56574">
    <property type="entry name" value="Serpins"/>
    <property type="match status" value="1"/>
</dbReference>
<evidence type="ECO:0000259" key="11">
    <source>
        <dbReference type="SMART" id="SM00093"/>
    </source>
</evidence>
<dbReference type="GO" id="GO:0005615">
    <property type="term" value="C:extracellular space"/>
    <property type="evidence" value="ECO:0007669"/>
    <property type="project" value="InterPro"/>
</dbReference>
<evidence type="ECO:0000256" key="10">
    <source>
        <dbReference type="RuleBase" id="RU000411"/>
    </source>
</evidence>
<dbReference type="InterPro" id="IPR036186">
    <property type="entry name" value="Serpin_sf"/>
</dbReference>
<dbReference type="PANTHER" id="PTHR11461:SF375">
    <property type="entry name" value="THYROXINE-BINDING GLOBULIN"/>
    <property type="match status" value="1"/>
</dbReference>
<dbReference type="Pfam" id="PF00079">
    <property type="entry name" value="Serpin"/>
    <property type="match status" value="1"/>
</dbReference>
<keyword evidence="4" id="KW-0732">Signal</keyword>
<dbReference type="Gene3D" id="2.30.39.10">
    <property type="entry name" value="Alpha-1-antitrypsin, domain 1"/>
    <property type="match status" value="1"/>
</dbReference>
<dbReference type="Gene3D" id="2.10.310.10">
    <property type="entry name" value="Serpins superfamily"/>
    <property type="match status" value="1"/>
</dbReference>
<proteinExistence type="inferred from homology"/>
<dbReference type="InterPro" id="IPR023795">
    <property type="entry name" value="Serpin_CS"/>
</dbReference>
<evidence type="ECO:0000256" key="2">
    <source>
        <dbReference type="ARBA" id="ARBA00009500"/>
    </source>
</evidence>
<evidence type="ECO:0000256" key="5">
    <source>
        <dbReference type="ARBA" id="ARBA00023180"/>
    </source>
</evidence>
<keyword evidence="5" id="KW-0325">Glycoprotein</keyword>
<dbReference type="Proteomes" id="UP000475037">
    <property type="component" value="Unassembled WGS sequence"/>
</dbReference>
<keyword evidence="3" id="KW-0964">Secreted</keyword>
<dbReference type="InterPro" id="IPR042178">
    <property type="entry name" value="Serpin_sf_1"/>
</dbReference>
<dbReference type="PANTHER" id="PTHR11461">
    <property type="entry name" value="SERINE PROTEASE INHIBITOR, SERPIN"/>
    <property type="match status" value="1"/>
</dbReference>
<dbReference type="Gene3D" id="3.30.497.10">
    <property type="entry name" value="Antithrombin, subunit I, domain 2"/>
    <property type="match status" value="1"/>
</dbReference>
<comment type="similarity">
    <text evidence="2 10">Belongs to the serpin family.</text>
</comment>
<dbReference type="InterPro" id="IPR023796">
    <property type="entry name" value="Serpin_dom"/>
</dbReference>
<name>A0A6G1AZD0_CROCR</name>
<comment type="function">
    <text evidence="6">Major thyroid hormone transport protein in serum.</text>
</comment>
<evidence type="ECO:0000256" key="3">
    <source>
        <dbReference type="ARBA" id="ARBA00022525"/>
    </source>
</evidence>
<sequence length="208" mass="23438">AQWANLFDPSKTEKGSSFSVDKTTIVQVPMMHQMEQYYHLVDTELNCAVLQIDYSKSALALFVLPREGQMEWVEGPMSSETLKKWNCLLQKGWIDLFAPKFSISATYDLGAIFLKIGIRDAFADNANFLELTGDSGLQLSNAAHKAVLHIGEKGTETVIVPEVRFLYQPEITLLHLIIKFDRSFLLLILKKSTRSILFLGKVVDPTEV</sequence>
<evidence type="ECO:0000256" key="1">
    <source>
        <dbReference type="ARBA" id="ARBA00004613"/>
    </source>
</evidence>
<evidence type="ECO:0000256" key="8">
    <source>
        <dbReference type="ARBA" id="ARBA00042967"/>
    </source>
</evidence>
<dbReference type="InterPro" id="IPR042185">
    <property type="entry name" value="Serpin_sf_2"/>
</dbReference>
<evidence type="ECO:0000256" key="6">
    <source>
        <dbReference type="ARBA" id="ARBA00037352"/>
    </source>
</evidence>
<protein>
    <recommendedName>
        <fullName evidence="7">Thyroxine-binding globulin</fullName>
    </recommendedName>
    <alternativeName>
        <fullName evidence="9">Serpin A7</fullName>
    </alternativeName>
    <alternativeName>
        <fullName evidence="8">T4-binding globulin</fullName>
    </alternativeName>
</protein>
<evidence type="ECO:0000313" key="12">
    <source>
        <dbReference type="EMBL" id="KAF0881168.1"/>
    </source>
</evidence>
<reference evidence="12 13" key="1">
    <citation type="submission" date="2019-11" db="EMBL/GenBank/DDBJ databases">
        <authorList>
            <person name="Yang C."/>
            <person name="Li F."/>
        </authorList>
    </citation>
    <scope>NUCLEOTIDE SEQUENCE [LARGE SCALE GENOMIC DNA]</scope>
    <source>
        <strain evidence="12">KB4526</strain>
        <tissue evidence="12">Muscle</tissue>
    </source>
</reference>
<feature type="non-terminal residue" evidence="12">
    <location>
        <position position="1"/>
    </location>
</feature>
<dbReference type="FunFam" id="2.10.310.10:FF:000001">
    <property type="entry name" value="Serpin family A member 1"/>
    <property type="match status" value="1"/>
</dbReference>
<evidence type="ECO:0000256" key="4">
    <source>
        <dbReference type="ARBA" id="ARBA00022729"/>
    </source>
</evidence>
<evidence type="ECO:0000256" key="7">
    <source>
        <dbReference type="ARBA" id="ARBA00039512"/>
    </source>
</evidence>
<keyword evidence="13" id="KW-1185">Reference proteome</keyword>
<dbReference type="FunFam" id="2.30.39.10:FF:000003">
    <property type="entry name" value="alpha-1-antitrypsin isoform X1"/>
    <property type="match status" value="1"/>
</dbReference>
<evidence type="ECO:0000313" key="13">
    <source>
        <dbReference type="Proteomes" id="UP000475037"/>
    </source>
</evidence>
<feature type="non-terminal residue" evidence="12">
    <location>
        <position position="208"/>
    </location>
</feature>
<dbReference type="PROSITE" id="PS00284">
    <property type="entry name" value="SERPIN"/>
    <property type="match status" value="1"/>
</dbReference>
<dbReference type="InterPro" id="IPR000215">
    <property type="entry name" value="Serpin_fam"/>
</dbReference>
<feature type="domain" description="Serpin" evidence="11">
    <location>
        <begin position="1"/>
        <end position="205"/>
    </location>
</feature>
<accession>A0A6G1AZD0</accession>
<dbReference type="EMBL" id="VOAJ01002753">
    <property type="protein sequence ID" value="KAF0881168.1"/>
    <property type="molecule type" value="Genomic_DNA"/>
</dbReference>
<organism evidence="12 13">
    <name type="scientific">Crocuta crocuta</name>
    <name type="common">Spotted hyena</name>
    <dbReference type="NCBI Taxonomy" id="9678"/>
    <lineage>
        <taxon>Eukaryota</taxon>
        <taxon>Metazoa</taxon>
        <taxon>Chordata</taxon>
        <taxon>Craniata</taxon>
        <taxon>Vertebrata</taxon>
        <taxon>Euteleostomi</taxon>
        <taxon>Mammalia</taxon>
        <taxon>Eutheria</taxon>
        <taxon>Laurasiatheria</taxon>
        <taxon>Carnivora</taxon>
        <taxon>Feliformia</taxon>
        <taxon>Hyaenidae</taxon>
        <taxon>Crocuta</taxon>
    </lineage>
</organism>
<dbReference type="GO" id="GO:0004867">
    <property type="term" value="F:serine-type endopeptidase inhibitor activity"/>
    <property type="evidence" value="ECO:0007669"/>
    <property type="project" value="InterPro"/>
</dbReference>
<comment type="subcellular location">
    <subcellularLocation>
        <location evidence="1">Secreted</location>
    </subcellularLocation>
</comment>
<gene>
    <name evidence="12" type="primary">Serpina7</name>
    <name evidence="12" type="ORF">FOF47_R08687</name>
</gene>
<dbReference type="SMART" id="SM00093">
    <property type="entry name" value="SERPIN"/>
    <property type="match status" value="1"/>
</dbReference>
<evidence type="ECO:0000256" key="9">
    <source>
        <dbReference type="ARBA" id="ARBA00043177"/>
    </source>
</evidence>